<comment type="caution">
    <text evidence="1">The sequence shown here is derived from an EMBL/GenBank/DDBJ whole genome shotgun (WGS) entry which is preliminary data.</text>
</comment>
<keyword evidence="2" id="KW-1185">Reference proteome</keyword>
<accession>A0ABS5R5L0</accession>
<sequence>MPEIGAGTVPTLIAWQNVCRERTYLRRDRNGRTVMLQAPSCTPVWIGRRYFANGRYYADPTFTTPIY</sequence>
<organism evidence="1 2">
    <name type="scientific">Ancylobacter radicis</name>
    <dbReference type="NCBI Taxonomy" id="2836179"/>
    <lineage>
        <taxon>Bacteria</taxon>
        <taxon>Pseudomonadati</taxon>
        <taxon>Pseudomonadota</taxon>
        <taxon>Alphaproteobacteria</taxon>
        <taxon>Hyphomicrobiales</taxon>
        <taxon>Xanthobacteraceae</taxon>
        <taxon>Ancylobacter</taxon>
    </lineage>
</organism>
<dbReference type="EMBL" id="JAHCQH010000014">
    <property type="protein sequence ID" value="MBS9476492.1"/>
    <property type="molecule type" value="Genomic_DNA"/>
</dbReference>
<gene>
    <name evidence="1" type="ORF">KIP89_05165</name>
</gene>
<protein>
    <submittedName>
        <fullName evidence="1">Uncharacterized protein</fullName>
    </submittedName>
</protein>
<evidence type="ECO:0000313" key="2">
    <source>
        <dbReference type="Proteomes" id="UP001166585"/>
    </source>
</evidence>
<reference evidence="1" key="1">
    <citation type="submission" date="2021-05" db="EMBL/GenBank/DDBJ databases">
        <authorList>
            <person name="Sun Q."/>
            <person name="Inoue M."/>
        </authorList>
    </citation>
    <scope>NUCLEOTIDE SEQUENCE</scope>
    <source>
        <strain evidence="1">VKM B-3255</strain>
    </source>
</reference>
<evidence type="ECO:0000313" key="1">
    <source>
        <dbReference type="EMBL" id="MBS9476492.1"/>
    </source>
</evidence>
<dbReference type="RefSeq" id="WP_213754323.1">
    <property type="nucleotide sequence ID" value="NZ_JAHCQH010000014.1"/>
</dbReference>
<proteinExistence type="predicted"/>
<dbReference type="Proteomes" id="UP001166585">
    <property type="component" value="Unassembled WGS sequence"/>
</dbReference>
<name>A0ABS5R5L0_9HYPH</name>